<evidence type="ECO:0000313" key="5">
    <source>
        <dbReference type="Proteomes" id="UP000253790"/>
    </source>
</evidence>
<keyword evidence="2 3" id="KW-0143">Chaperone</keyword>
<dbReference type="EMBL" id="CP031229">
    <property type="protein sequence ID" value="AXH96691.1"/>
    <property type="molecule type" value="Genomic_DNA"/>
</dbReference>
<comment type="function">
    <text evidence="3">Required for maturation of urease via the functional incorporation of the urease nickel metallocenter.</text>
</comment>
<evidence type="ECO:0000313" key="4">
    <source>
        <dbReference type="EMBL" id="AXH96691.1"/>
    </source>
</evidence>
<accession>A0A345NNT3</accession>
<sequence length="287" mass="30082">MPVSSPPEPATRVGGMRCRAVVHTLAEPTARGPVSRVARLRAQAPLVPRPTGASGFEPYVRRDPSAVRVTLSTGAAGPIGGDHYELEVVVGAGSTLVLREVSATLVLPGPHGDTSRTLVRVRVEEGATFVWVPEPLIVAHRCSHEHDVRIDLSADSRLFVREELVLGRHGEPPGDLRAQLRVRREGAPLMAQSLQLGPGADGYAGAAVLGPHRGVGTAVVVEPDGHGIGAASTQDATATMPLDRTALQVSALGEDALQLRRRMDAALAGCGPAWGSPTADRWSAVPR</sequence>
<protein>
    <recommendedName>
        <fullName evidence="3">Urease accessory protein UreD</fullName>
    </recommendedName>
</protein>
<dbReference type="KEGG" id="orn:DV701_11670"/>
<comment type="subcellular location">
    <subcellularLocation>
        <location evidence="3">Cytoplasm</location>
    </subcellularLocation>
</comment>
<dbReference type="Proteomes" id="UP000253790">
    <property type="component" value="Chromosome"/>
</dbReference>
<proteinExistence type="inferred from homology"/>
<dbReference type="Pfam" id="PF01774">
    <property type="entry name" value="UreD"/>
    <property type="match status" value="1"/>
</dbReference>
<dbReference type="PANTHER" id="PTHR33643:SF1">
    <property type="entry name" value="UREASE ACCESSORY PROTEIN D"/>
    <property type="match status" value="1"/>
</dbReference>
<comment type="subunit">
    <text evidence="3">UreD, UreF and UreG form a complex that acts as a GTP-hydrolysis-dependent molecular chaperone, activating the urease apoprotein by helping to assemble the nickel containing metallocenter of UreC. The UreE protein probably delivers the nickel.</text>
</comment>
<evidence type="ECO:0000256" key="2">
    <source>
        <dbReference type="ARBA" id="ARBA00023186"/>
    </source>
</evidence>
<dbReference type="GO" id="GO:0005737">
    <property type="term" value="C:cytoplasm"/>
    <property type="evidence" value="ECO:0007669"/>
    <property type="project" value="UniProtKB-SubCell"/>
</dbReference>
<evidence type="ECO:0000256" key="3">
    <source>
        <dbReference type="HAMAP-Rule" id="MF_01384"/>
    </source>
</evidence>
<reference evidence="4 5" key="1">
    <citation type="submission" date="2018-07" db="EMBL/GenBank/DDBJ databases">
        <title>Complete genome sequencing of Ornithinimicrobium sp. AMA3305.</title>
        <authorList>
            <person name="Bae J.-W."/>
        </authorList>
    </citation>
    <scope>NUCLEOTIDE SEQUENCE [LARGE SCALE GENOMIC DNA]</scope>
    <source>
        <strain evidence="4 5">AMA3305</strain>
    </source>
</reference>
<keyword evidence="3" id="KW-0963">Cytoplasm</keyword>
<comment type="similarity">
    <text evidence="1 3">Belongs to the UreD family.</text>
</comment>
<dbReference type="PANTHER" id="PTHR33643">
    <property type="entry name" value="UREASE ACCESSORY PROTEIN D"/>
    <property type="match status" value="1"/>
</dbReference>
<name>A0A345NNT3_9MICO</name>
<keyword evidence="3" id="KW-0996">Nickel insertion</keyword>
<dbReference type="InterPro" id="IPR002669">
    <property type="entry name" value="UreD"/>
</dbReference>
<dbReference type="HAMAP" id="MF_01384">
    <property type="entry name" value="UreD"/>
    <property type="match status" value="1"/>
</dbReference>
<keyword evidence="5" id="KW-1185">Reference proteome</keyword>
<gene>
    <name evidence="3" type="primary">ureD</name>
    <name evidence="4" type="ORF">DV701_11670</name>
</gene>
<organism evidence="4 5">
    <name type="scientific">Ornithinimicrobium avium</name>
    <dbReference type="NCBI Taxonomy" id="2283195"/>
    <lineage>
        <taxon>Bacteria</taxon>
        <taxon>Bacillati</taxon>
        <taxon>Actinomycetota</taxon>
        <taxon>Actinomycetes</taxon>
        <taxon>Micrococcales</taxon>
        <taxon>Ornithinimicrobiaceae</taxon>
        <taxon>Ornithinimicrobium</taxon>
    </lineage>
</organism>
<evidence type="ECO:0000256" key="1">
    <source>
        <dbReference type="ARBA" id="ARBA00007177"/>
    </source>
</evidence>
<dbReference type="GO" id="GO:0016151">
    <property type="term" value="F:nickel cation binding"/>
    <property type="evidence" value="ECO:0007669"/>
    <property type="project" value="UniProtKB-UniRule"/>
</dbReference>
<dbReference type="AlphaFoldDB" id="A0A345NNT3"/>
<dbReference type="OrthoDB" id="8677206at2"/>